<gene>
    <name evidence="3" type="ORF">GH754_00885</name>
</gene>
<evidence type="ECO:0000313" key="3">
    <source>
        <dbReference type="EMBL" id="MRG84876.1"/>
    </source>
</evidence>
<dbReference type="PANTHER" id="PTHR21240:SF28">
    <property type="entry name" value="ISO-OROTATE DECARBOXYLASE (EUROFUNG)"/>
    <property type="match status" value="1"/>
</dbReference>
<dbReference type="AlphaFoldDB" id="A0A6G1X1W1"/>
<organism evidence="3 4">
    <name type="scientific">Salinibacillus xinjiangensis</name>
    <dbReference type="NCBI Taxonomy" id="1229268"/>
    <lineage>
        <taxon>Bacteria</taxon>
        <taxon>Bacillati</taxon>
        <taxon>Bacillota</taxon>
        <taxon>Bacilli</taxon>
        <taxon>Bacillales</taxon>
        <taxon>Bacillaceae</taxon>
        <taxon>Salinibacillus</taxon>
    </lineage>
</organism>
<dbReference type="EMBL" id="WJNH01000001">
    <property type="protein sequence ID" value="MRG84876.1"/>
    <property type="molecule type" value="Genomic_DNA"/>
</dbReference>
<protein>
    <submittedName>
        <fullName evidence="3">Amidohydrolase family protein</fullName>
    </submittedName>
</protein>
<keyword evidence="4" id="KW-1185">Reference proteome</keyword>
<evidence type="ECO:0000256" key="1">
    <source>
        <dbReference type="ARBA" id="ARBA00023239"/>
    </source>
</evidence>
<feature type="domain" description="Amidohydrolase-related" evidence="2">
    <location>
        <begin position="15"/>
        <end position="364"/>
    </location>
</feature>
<accession>A0A6G1X1W1</accession>
<name>A0A6G1X1W1_9BACI</name>
<dbReference type="Pfam" id="PF04909">
    <property type="entry name" value="Amidohydro_2"/>
    <property type="match status" value="1"/>
</dbReference>
<reference evidence="3 4" key="1">
    <citation type="submission" date="2019-11" db="EMBL/GenBank/DDBJ databases">
        <authorList>
            <person name="Li J."/>
        </authorList>
    </citation>
    <scope>NUCLEOTIDE SEQUENCE [LARGE SCALE GENOMIC DNA]</scope>
    <source>
        <strain evidence="3 4">J4</strain>
    </source>
</reference>
<dbReference type="RefSeq" id="WP_153726847.1">
    <property type="nucleotide sequence ID" value="NZ_WJNH01000001.1"/>
</dbReference>
<dbReference type="GO" id="GO:0019748">
    <property type="term" value="P:secondary metabolic process"/>
    <property type="evidence" value="ECO:0007669"/>
    <property type="project" value="TreeGrafter"/>
</dbReference>
<dbReference type="SUPFAM" id="SSF51556">
    <property type="entry name" value="Metallo-dependent hydrolases"/>
    <property type="match status" value="1"/>
</dbReference>
<dbReference type="InterPro" id="IPR032465">
    <property type="entry name" value="ACMSD"/>
</dbReference>
<dbReference type="Gene3D" id="3.20.20.140">
    <property type="entry name" value="Metal-dependent hydrolases"/>
    <property type="match status" value="1"/>
</dbReference>
<comment type="caution">
    <text evidence="3">The sequence shown here is derived from an EMBL/GenBank/DDBJ whole genome shotgun (WGS) entry which is preliminary data.</text>
</comment>
<dbReference type="PANTHER" id="PTHR21240">
    <property type="entry name" value="2-AMINO-3-CARBOXYLMUCONATE-6-SEMIALDEHYDE DECARBOXYLASE"/>
    <property type="match status" value="1"/>
</dbReference>
<keyword evidence="3" id="KW-0378">Hydrolase</keyword>
<dbReference type="GO" id="GO:0005737">
    <property type="term" value="C:cytoplasm"/>
    <property type="evidence" value="ECO:0007669"/>
    <property type="project" value="TreeGrafter"/>
</dbReference>
<dbReference type="GO" id="GO:0016831">
    <property type="term" value="F:carboxy-lyase activity"/>
    <property type="evidence" value="ECO:0007669"/>
    <property type="project" value="InterPro"/>
</dbReference>
<sequence length="376" mass="42660">MSDEVKNGSRTLPVIDCDIHPNPVRKRDLLPYLDDYWRDYMIASKFRGHLPTVDFTIPVNGGLRADSKTPGGGPACSSVDFFKEQVMDEFNYSHAILFTDGTFFISGAPQREMATALAPAYNDWLIEHWLEKDPRLFGTVLIAAQDPEAAAREIDRLGSHPQMVQVGLGIHAPYGGWGDPRYHPIWEAAVRNDLVVTFHVTVGPTGLFKSGPIGPPRYFVETQSTHSLTYQAQMANMVFAGVFEKYPDLKVAFIEAGFAWVPGLMYMLDTQWRAVRREVPWVKRPPSEYIKEHFWFGTQPMIEPETKDSKHLEQLIDMVGSDRLLFASDYPHWEFDSPIGALKGLRKDTRDKIKYYNSKKLFKLPDSVNLVSSQGD</sequence>
<evidence type="ECO:0000313" key="4">
    <source>
        <dbReference type="Proteomes" id="UP000480185"/>
    </source>
</evidence>
<dbReference type="InterPro" id="IPR006680">
    <property type="entry name" value="Amidohydro-rel"/>
</dbReference>
<dbReference type="Proteomes" id="UP000480185">
    <property type="component" value="Unassembled WGS sequence"/>
</dbReference>
<evidence type="ECO:0000259" key="2">
    <source>
        <dbReference type="Pfam" id="PF04909"/>
    </source>
</evidence>
<dbReference type="OrthoDB" id="9777673at2"/>
<dbReference type="InterPro" id="IPR032466">
    <property type="entry name" value="Metal_Hydrolase"/>
</dbReference>
<keyword evidence="1" id="KW-0456">Lyase</keyword>
<dbReference type="GO" id="GO:0016787">
    <property type="term" value="F:hydrolase activity"/>
    <property type="evidence" value="ECO:0007669"/>
    <property type="project" value="UniProtKB-KW"/>
</dbReference>
<proteinExistence type="predicted"/>